<gene>
    <name evidence="1" type="ORF">PGQ11_007815</name>
</gene>
<sequence length="236" mass="25818">MTVAVLGHLALPLVDGGHAKLAVAAGETLRRMPSSRSGHSVEVVEDALMNADGLAHAPRVPQQGREPVGQIQGLPVGAATRLAHVVVHGAAELDGLVHVRLPRVRLDQQRADAQHHRRRPVALHLAGLPERQQMGEMSYLQLFVVFLFVQEMDQAGHIVEAQGDGPDTRFLHGGHNELQRSLAGALHLLLETGIRPLAGRDPVAREQLRQAIPVDQTLVPWHIKMQIRERIELGTR</sequence>
<evidence type="ECO:0000313" key="2">
    <source>
        <dbReference type="Proteomes" id="UP001390339"/>
    </source>
</evidence>
<evidence type="ECO:0000313" key="1">
    <source>
        <dbReference type="EMBL" id="KAK8869237.1"/>
    </source>
</evidence>
<proteinExistence type="predicted"/>
<organism evidence="1 2">
    <name type="scientific">Apiospora arundinis</name>
    <dbReference type="NCBI Taxonomy" id="335852"/>
    <lineage>
        <taxon>Eukaryota</taxon>
        <taxon>Fungi</taxon>
        <taxon>Dikarya</taxon>
        <taxon>Ascomycota</taxon>
        <taxon>Pezizomycotina</taxon>
        <taxon>Sordariomycetes</taxon>
        <taxon>Xylariomycetidae</taxon>
        <taxon>Amphisphaeriales</taxon>
        <taxon>Apiosporaceae</taxon>
        <taxon>Apiospora</taxon>
    </lineage>
</organism>
<comment type="caution">
    <text evidence="1">The sequence shown here is derived from an EMBL/GenBank/DDBJ whole genome shotgun (WGS) entry which is preliminary data.</text>
</comment>
<keyword evidence="2" id="KW-1185">Reference proteome</keyword>
<dbReference type="Proteomes" id="UP001390339">
    <property type="component" value="Unassembled WGS sequence"/>
</dbReference>
<reference evidence="1 2" key="1">
    <citation type="journal article" date="2024" name="IMA Fungus">
        <title>Apiospora arundinis, a panoply of carbohydrate-active enzymes and secondary metabolites.</title>
        <authorList>
            <person name="Sorensen T."/>
            <person name="Petersen C."/>
            <person name="Muurmann A.T."/>
            <person name="Christiansen J.V."/>
            <person name="Brundto M.L."/>
            <person name="Overgaard C.K."/>
            <person name="Boysen A.T."/>
            <person name="Wollenberg R.D."/>
            <person name="Larsen T.O."/>
            <person name="Sorensen J.L."/>
            <person name="Nielsen K.L."/>
            <person name="Sondergaard T.E."/>
        </authorList>
    </citation>
    <scope>NUCLEOTIDE SEQUENCE [LARGE SCALE GENOMIC DNA]</scope>
    <source>
        <strain evidence="1 2">AAU 773</strain>
    </source>
</reference>
<dbReference type="EMBL" id="JAPCWZ010000004">
    <property type="protein sequence ID" value="KAK8869237.1"/>
    <property type="molecule type" value="Genomic_DNA"/>
</dbReference>
<accession>A0ABR2IWL6</accession>
<name>A0ABR2IWL6_9PEZI</name>
<protein>
    <submittedName>
        <fullName evidence="1">Uncharacterized protein</fullName>
    </submittedName>
</protein>